<dbReference type="SUPFAM" id="SSF52172">
    <property type="entry name" value="CheY-like"/>
    <property type="match status" value="1"/>
</dbReference>
<protein>
    <recommendedName>
        <fullName evidence="2">histidine kinase</fullName>
        <ecNumber evidence="2">2.7.13.3</ecNumber>
    </recommendedName>
</protein>
<feature type="transmembrane region" description="Helical" evidence="7">
    <location>
        <begin position="135"/>
        <end position="154"/>
    </location>
</feature>
<dbReference type="GeneID" id="86851825"/>
<gene>
    <name evidence="10" type="ordered locus">Arad_9735</name>
</gene>
<feature type="transmembrane region" description="Helical" evidence="7">
    <location>
        <begin position="21"/>
        <end position="40"/>
    </location>
</feature>
<dbReference type="PRINTS" id="PR00344">
    <property type="entry name" value="BCTRLSENSOR"/>
</dbReference>
<dbReference type="EMBL" id="CP000629">
    <property type="protein sequence ID" value="ACM30716.1"/>
    <property type="molecule type" value="Genomic_DNA"/>
</dbReference>
<feature type="transmembrane region" description="Helical" evidence="7">
    <location>
        <begin position="46"/>
        <end position="67"/>
    </location>
</feature>
<keyword evidence="5 10" id="KW-0418">Kinase</keyword>
<dbReference type="Gene3D" id="1.10.287.130">
    <property type="match status" value="1"/>
</dbReference>
<dbReference type="SUPFAM" id="SSF55874">
    <property type="entry name" value="ATPase domain of HSP90 chaperone/DNA topoisomerase II/histidine kinase"/>
    <property type="match status" value="1"/>
</dbReference>
<dbReference type="Pfam" id="PF00512">
    <property type="entry name" value="HisKA"/>
    <property type="match status" value="1"/>
</dbReference>
<dbReference type="SMART" id="SM00388">
    <property type="entry name" value="HisKA"/>
    <property type="match status" value="1"/>
</dbReference>
<evidence type="ECO:0000259" key="9">
    <source>
        <dbReference type="PROSITE" id="PS50110"/>
    </source>
</evidence>
<dbReference type="SUPFAM" id="SSF47384">
    <property type="entry name" value="Homodimeric domain of signal transducing histidine kinase"/>
    <property type="match status" value="1"/>
</dbReference>
<evidence type="ECO:0000313" key="11">
    <source>
        <dbReference type="Proteomes" id="UP000001600"/>
    </source>
</evidence>
<dbReference type="InterPro" id="IPR011006">
    <property type="entry name" value="CheY-like_superfamily"/>
</dbReference>
<dbReference type="Gene3D" id="3.40.50.2300">
    <property type="match status" value="1"/>
</dbReference>
<organism evidence="10 11">
    <name type="scientific">Rhizobium rhizogenes (strain K84 / ATCC BAA-868)</name>
    <name type="common">Agrobacterium radiobacter</name>
    <dbReference type="NCBI Taxonomy" id="311403"/>
    <lineage>
        <taxon>Bacteria</taxon>
        <taxon>Pseudomonadati</taxon>
        <taxon>Pseudomonadota</taxon>
        <taxon>Alphaproteobacteria</taxon>
        <taxon>Hyphomicrobiales</taxon>
        <taxon>Rhizobiaceae</taxon>
        <taxon>Rhizobium/Agrobacterium group</taxon>
        <taxon>Rhizobium</taxon>
    </lineage>
</organism>
<dbReference type="GO" id="GO:0005886">
    <property type="term" value="C:plasma membrane"/>
    <property type="evidence" value="ECO:0007669"/>
    <property type="project" value="TreeGrafter"/>
</dbReference>
<evidence type="ECO:0000256" key="3">
    <source>
        <dbReference type="ARBA" id="ARBA00022553"/>
    </source>
</evidence>
<dbReference type="InterPro" id="IPR001789">
    <property type="entry name" value="Sig_transdc_resp-reg_receiver"/>
</dbReference>
<evidence type="ECO:0000256" key="1">
    <source>
        <dbReference type="ARBA" id="ARBA00000085"/>
    </source>
</evidence>
<dbReference type="InterPro" id="IPR004358">
    <property type="entry name" value="Sig_transdc_His_kin-like_C"/>
</dbReference>
<evidence type="ECO:0000256" key="2">
    <source>
        <dbReference type="ARBA" id="ARBA00012438"/>
    </source>
</evidence>
<reference evidence="10 11" key="1">
    <citation type="journal article" date="2009" name="J. Bacteriol.">
        <title>Genome sequences of three Agrobacterium biovars help elucidate the evolution of multichromosome genomes in bacteria.</title>
        <authorList>
            <person name="Slater S.C."/>
            <person name="Goldman B.S."/>
            <person name="Goodner B."/>
            <person name="Setubal J.C."/>
            <person name="Farrand S.K."/>
            <person name="Nester E.W."/>
            <person name="Burr T.J."/>
            <person name="Banta L."/>
            <person name="Dickerman A.W."/>
            <person name="Paulsen I."/>
            <person name="Otten L."/>
            <person name="Suen G."/>
            <person name="Welch R."/>
            <person name="Almeida N.F."/>
            <person name="Arnold F."/>
            <person name="Burton O.T."/>
            <person name="Du Z."/>
            <person name="Ewing A."/>
            <person name="Godsy E."/>
            <person name="Heisel S."/>
            <person name="Houmiel K.L."/>
            <person name="Jhaveri J."/>
            <person name="Lu J."/>
            <person name="Miller N.M."/>
            <person name="Norton S."/>
            <person name="Chen Q."/>
            <person name="Phoolcharoen W."/>
            <person name="Ohlin V."/>
            <person name="Ondrusek D."/>
            <person name="Pride N."/>
            <person name="Stricklin S.L."/>
            <person name="Sun J."/>
            <person name="Wheeler C."/>
            <person name="Wilson L."/>
            <person name="Zhu H."/>
            <person name="Wood D.W."/>
        </authorList>
    </citation>
    <scope>NUCLEOTIDE SEQUENCE [LARGE SCALE GENOMIC DNA]</scope>
    <source>
        <strain evidence="11">K84 / ATCC BAA-868</strain>
    </source>
</reference>
<comment type="catalytic activity">
    <reaction evidence="1">
        <text>ATP + protein L-histidine = ADP + protein N-phospho-L-histidine.</text>
        <dbReference type="EC" id="2.7.13.3"/>
    </reaction>
</comment>
<evidence type="ECO:0000313" key="10">
    <source>
        <dbReference type="EMBL" id="ACM30716.1"/>
    </source>
</evidence>
<dbReference type="Pfam" id="PF00072">
    <property type="entry name" value="Response_reg"/>
    <property type="match status" value="1"/>
</dbReference>
<dbReference type="SMART" id="SM00387">
    <property type="entry name" value="HATPase_c"/>
    <property type="match status" value="1"/>
</dbReference>
<keyword evidence="7" id="KW-0812">Transmembrane</keyword>
<dbReference type="HOGENOM" id="CLU_000445_114_75_5"/>
<dbReference type="InterPro" id="IPR003594">
    <property type="entry name" value="HATPase_dom"/>
</dbReference>
<evidence type="ECO:0000256" key="7">
    <source>
        <dbReference type="SAM" id="Phobius"/>
    </source>
</evidence>
<dbReference type="InterPro" id="IPR036890">
    <property type="entry name" value="HATPase_C_sf"/>
</dbReference>
<dbReference type="STRING" id="311403.Arad_9735"/>
<feature type="transmembrane region" description="Helical" evidence="7">
    <location>
        <begin position="160"/>
        <end position="180"/>
    </location>
</feature>
<name>B9JLI0_RHIR8</name>
<feature type="modified residue" description="4-aspartylphosphate" evidence="6">
    <location>
        <position position="513"/>
    </location>
</feature>
<dbReference type="GO" id="GO:0009927">
    <property type="term" value="F:histidine phosphotransfer kinase activity"/>
    <property type="evidence" value="ECO:0007669"/>
    <property type="project" value="TreeGrafter"/>
</dbReference>
<evidence type="ECO:0000259" key="8">
    <source>
        <dbReference type="PROSITE" id="PS50109"/>
    </source>
</evidence>
<dbReference type="PROSITE" id="PS50110">
    <property type="entry name" value="RESPONSE_REGULATORY"/>
    <property type="match status" value="1"/>
</dbReference>
<evidence type="ECO:0000256" key="4">
    <source>
        <dbReference type="ARBA" id="ARBA00022679"/>
    </source>
</evidence>
<dbReference type="eggNOG" id="COG2205">
    <property type="taxonomic scope" value="Bacteria"/>
</dbReference>
<evidence type="ECO:0000256" key="6">
    <source>
        <dbReference type="PROSITE-ProRule" id="PRU00169"/>
    </source>
</evidence>
<evidence type="ECO:0000256" key="5">
    <source>
        <dbReference type="ARBA" id="ARBA00022777"/>
    </source>
</evidence>
<dbReference type="Gene3D" id="3.30.565.10">
    <property type="entry name" value="Histidine kinase-like ATPase, C-terminal domain"/>
    <property type="match status" value="1"/>
</dbReference>
<dbReference type="PROSITE" id="PS50109">
    <property type="entry name" value="HIS_KIN"/>
    <property type="match status" value="1"/>
</dbReference>
<keyword evidence="3 6" id="KW-0597">Phosphoprotein</keyword>
<dbReference type="InterPro" id="IPR036097">
    <property type="entry name" value="HisK_dim/P_sf"/>
</dbReference>
<feature type="domain" description="Histidine kinase" evidence="8">
    <location>
        <begin position="220"/>
        <end position="438"/>
    </location>
</feature>
<dbReference type="FunFam" id="3.30.565.10:FF:000049">
    <property type="entry name" value="Two-component sensor histidine kinase"/>
    <property type="match status" value="1"/>
</dbReference>
<dbReference type="SMART" id="SM00448">
    <property type="entry name" value="REC"/>
    <property type="match status" value="1"/>
</dbReference>
<keyword evidence="4" id="KW-0808">Transferase</keyword>
<dbReference type="PANTHER" id="PTHR43047">
    <property type="entry name" value="TWO-COMPONENT HISTIDINE PROTEIN KINASE"/>
    <property type="match status" value="1"/>
</dbReference>
<dbReference type="Pfam" id="PF02518">
    <property type="entry name" value="HATPase_c"/>
    <property type="match status" value="1"/>
</dbReference>
<dbReference type="KEGG" id="ara:Arad_9735"/>
<proteinExistence type="predicted"/>
<accession>B9JLI0</accession>
<keyword evidence="7" id="KW-0472">Membrane</keyword>
<keyword evidence="7" id="KW-1133">Transmembrane helix</keyword>
<dbReference type="Proteomes" id="UP000001600">
    <property type="component" value="Chromosome 2"/>
</dbReference>
<dbReference type="GO" id="GO:0000155">
    <property type="term" value="F:phosphorelay sensor kinase activity"/>
    <property type="evidence" value="ECO:0007669"/>
    <property type="project" value="InterPro"/>
</dbReference>
<dbReference type="InterPro" id="IPR003661">
    <property type="entry name" value="HisK_dim/P_dom"/>
</dbReference>
<dbReference type="AlphaFoldDB" id="B9JLI0"/>
<dbReference type="CDD" id="cd00082">
    <property type="entry name" value="HisKA"/>
    <property type="match status" value="1"/>
</dbReference>
<sequence>MQDGKIRQALVELLYRNSYGVVVSNIVISLAAAYILRTAVSSTWLLGWLGGLYLLTAIRVLASRSFFSREREPGSIARWAWLAAAFSWISALLWGAMGWVGFLPEEPVVLSFTVIVLTGLVCGTVPSLSAFPPALIGSIIITVIPIALRCILSGSDMSGAFLFLLVSMVFINIYYCRITYRMLRETVALRLENEELVVSLQEERDRAQTADRSKTRFLAAASHDLRQPTHALSLLVSTLAILGQRGDVASRTARELAAKAKAVVGNLSGLLNALLDISRLDAGVVTVTKEPVSLNRLFAELRDEFANAAGERGLGWRTVDSTLSVDSDPIMLKRILDNLVSNAFRYSTKGRVLLGCRRRGASVEIQVWDTGAGIPADQQKAIFEEFVQLHNPERDRTQGLGLGLAIVRRTAQLLGHPLRLVSTEGRGSLFALTVPVAASVTSEARTDNSRIITESALAIAVIDDERDALDAISLLLETLGYRVYAGRSAAEACLAHAEASPDGTAPIDLVITDYRLEAGTTGIEAIEEVRTHAGRRLPAIILTGDTSPARLRQVTESGHLLLHKPVDAEQMQQAITELCSLQPLDSRGGSSKG</sequence>
<dbReference type="PANTHER" id="PTHR43047:SF9">
    <property type="entry name" value="HISTIDINE KINASE"/>
    <property type="match status" value="1"/>
</dbReference>
<feature type="transmembrane region" description="Helical" evidence="7">
    <location>
        <begin position="79"/>
        <end position="102"/>
    </location>
</feature>
<dbReference type="RefSeq" id="WP_015917975.1">
    <property type="nucleotide sequence ID" value="NC_011983.1"/>
</dbReference>
<feature type="domain" description="Response regulatory" evidence="9">
    <location>
        <begin position="458"/>
        <end position="579"/>
    </location>
</feature>
<dbReference type="InterPro" id="IPR005467">
    <property type="entry name" value="His_kinase_dom"/>
</dbReference>
<dbReference type="EC" id="2.7.13.3" evidence="2"/>